<reference evidence="2 3" key="1">
    <citation type="submission" date="2024-04" db="EMBL/GenBank/DDBJ databases">
        <title>genome sequences of Mucor flavus KT1a and Helicostylum pulchrum KT1b strains isolated from the surface of a dry-aged beef.</title>
        <authorList>
            <person name="Toyotome T."/>
            <person name="Hosono M."/>
            <person name="Torimaru M."/>
            <person name="Fukuda K."/>
            <person name="Mikami N."/>
        </authorList>
    </citation>
    <scope>NUCLEOTIDE SEQUENCE [LARGE SCALE GENOMIC DNA]</scope>
    <source>
        <strain evidence="2 3">KT1a</strain>
    </source>
</reference>
<evidence type="ECO:0008006" key="4">
    <source>
        <dbReference type="Google" id="ProtNLM"/>
    </source>
</evidence>
<gene>
    <name evidence="2" type="ORF">MFLAVUS_003202</name>
</gene>
<dbReference type="PROSITE" id="PS00018">
    <property type="entry name" value="EF_HAND_1"/>
    <property type="match status" value="1"/>
</dbReference>
<comment type="caution">
    <text evidence="2">The sequence shown here is derived from an EMBL/GenBank/DDBJ whole genome shotgun (WGS) entry which is preliminary data.</text>
</comment>
<feature type="compositionally biased region" description="Basic residues" evidence="1">
    <location>
        <begin position="68"/>
        <end position="85"/>
    </location>
</feature>
<evidence type="ECO:0000313" key="3">
    <source>
        <dbReference type="Proteomes" id="UP001473302"/>
    </source>
</evidence>
<evidence type="ECO:0000256" key="1">
    <source>
        <dbReference type="SAM" id="MobiDB-lite"/>
    </source>
</evidence>
<proteinExistence type="predicted"/>
<dbReference type="Proteomes" id="UP001473302">
    <property type="component" value="Unassembled WGS sequence"/>
</dbReference>
<keyword evidence="3" id="KW-1185">Reference proteome</keyword>
<feature type="compositionally biased region" description="Polar residues" evidence="1">
    <location>
        <begin position="50"/>
        <end position="62"/>
    </location>
</feature>
<dbReference type="InterPro" id="IPR018247">
    <property type="entry name" value="EF_Hand_1_Ca_BS"/>
</dbReference>
<evidence type="ECO:0000313" key="2">
    <source>
        <dbReference type="EMBL" id="GAA5809789.1"/>
    </source>
</evidence>
<name>A0ABP9YSE7_9FUNG</name>
<protein>
    <recommendedName>
        <fullName evidence="4">EF-hand domain-containing protein</fullName>
    </recommendedName>
</protein>
<feature type="region of interest" description="Disordered" evidence="1">
    <location>
        <begin position="50"/>
        <end position="86"/>
    </location>
</feature>
<sequence length="462" mass="52390">MRNNVGAVLASKPAQVAFEKRRSGELEELYGAHTKNSVYQDKITLVDSTNIENNAGPSTSKPQPVPPNKKRTISKPNTRSKKKTKRLEVRDIKHLSFDQKIHALVGNFCSNNILNLASPGLIPERFKVEIQKIKKELEIALSLAANEQERQLLIQLSNTKSLEDIESLVKSIPLVPQTALTKLIAIWQSEVLLNHDHKEAWFQMQLYGDLLDSAFLFDKNYNIKRSECHASTIKYLKKMKKIDGTEKDCKVDLILFNHGYGDMFTCEDKCESAMPGAVQNDFEKGNKLREKRLLYLKSIIPYKSNINHIEVLSAQFHGLTLTIYGSKMTEIGDIVHYQKANASIPASPFNHLPQAAHYLLTVLSLQRNIAINLKKLEIIFETCLKDAVEYLTAPIGVTNSNLFFREDSPGSECSHESSTNDELELEEQERRITECIDQQIKNLDNNDEGFLTANDWESFIAK</sequence>
<accession>A0ABP9YSE7</accession>
<dbReference type="EMBL" id="BAABUK010000005">
    <property type="protein sequence ID" value="GAA5809789.1"/>
    <property type="molecule type" value="Genomic_DNA"/>
</dbReference>
<organism evidence="2 3">
    <name type="scientific">Mucor flavus</name>
    <dbReference type="NCBI Taxonomy" id="439312"/>
    <lineage>
        <taxon>Eukaryota</taxon>
        <taxon>Fungi</taxon>
        <taxon>Fungi incertae sedis</taxon>
        <taxon>Mucoromycota</taxon>
        <taxon>Mucoromycotina</taxon>
        <taxon>Mucoromycetes</taxon>
        <taxon>Mucorales</taxon>
        <taxon>Mucorineae</taxon>
        <taxon>Mucoraceae</taxon>
        <taxon>Mucor</taxon>
    </lineage>
</organism>